<dbReference type="Gene3D" id="3.40.50.1700">
    <property type="entry name" value="Glycoside hydrolase family 3 C-terminal domain"/>
    <property type="match status" value="1"/>
</dbReference>
<dbReference type="InterPro" id="IPR017853">
    <property type="entry name" value="GH"/>
</dbReference>
<sequence length="862" mass="93259">MAKIFAPKSAELSRREERNMALARTIAVQGMVLLENNGALPFENVRTVAAFGSGVRRTIKGGTGSGDVNSRVVINVEQGLQSAGLTVTSMDWLDRYDGIVHAIEEEQKATAAKILEKEGVQGMIRYYFSRPNIAPEVPEIGEKDLAQKADAAIYVIARNSGEGADRHPIPGDYELSGVEKQNLLALSKAYEKLVVILNVGGVMDTKFIRNLPNLGALLLMSQAGNLTGAALADVLLGKAAPSGHLTTTWAENYTDYPSALTFSHMNGDTDDEYYREGIYVGYRYFDTFNIAPAYPFGFGRSYTSFELFDPSVRLSGEEAAVTVTVRNAGERFSGRESVQVYYSAPAGNLEKPYQELAGFAKTGELAPRGTETLKISFRLSELASYCEKCASWVLEPGKYYIRVGTNSRNTHIAAAIEIPERKAVSILKNKAVCDTELDLLHPSCAPYSYEGEEAEKAAAPVLTADLSAVETETVQYSDAPAEMTTDKEYTITFQDVAEKKAELSELVAQLTVEEMADLCIGTARGGFGGAPTIGAESLAVPGAAGDTTSKLLYRGIPNIALADGPAGLRLQTHFVTDADNNIIPGLGEAAFGGLLMAGMPVPERPEGAIDYYQYCTAIPIATMLAQTWDMDTVEAAGDIVGGEMEEFHAAIWLAPGMNIHRNPLCGRNFEYYSEDPLLSGKCAAADTKGVQKHRGCGTCLKHYALNNNEDNRQGCNAHVPERAIREIYTKGFQIAVRESQPLSLMTSYNLINGEHAANKYDTVTAMLRDEWGFKGLVMTDWGTTGDLTDPEADQGRKYHPSDAAACIKAGNDLTMPGSQVDLDSIIRSVGASEGEVFCPITKAELQLCSYRILKIIMTCALA</sequence>
<name>W0FIS8_9BACT</name>
<dbReference type="PRINTS" id="PR00133">
    <property type="entry name" value="GLHYDRLASE3"/>
</dbReference>
<evidence type="ECO:0000256" key="2">
    <source>
        <dbReference type="ARBA" id="ARBA00022801"/>
    </source>
</evidence>
<dbReference type="Gene3D" id="2.60.40.10">
    <property type="entry name" value="Immunoglobulins"/>
    <property type="match status" value="1"/>
</dbReference>
<evidence type="ECO:0000313" key="4">
    <source>
        <dbReference type="EMBL" id="AHF24736.1"/>
    </source>
</evidence>
<accession>W0FIS8</accession>
<dbReference type="InterPro" id="IPR001764">
    <property type="entry name" value="Glyco_hydro_3_N"/>
</dbReference>
<dbReference type="InterPro" id="IPR026891">
    <property type="entry name" value="Fn3-like"/>
</dbReference>
<feature type="domain" description="Fibronectin type III-like" evidence="3">
    <location>
        <begin position="336"/>
        <end position="407"/>
    </location>
</feature>
<comment type="similarity">
    <text evidence="1">Belongs to the glycosyl hydrolase 3 family.</text>
</comment>
<evidence type="ECO:0000259" key="3">
    <source>
        <dbReference type="SMART" id="SM01217"/>
    </source>
</evidence>
<dbReference type="Pfam" id="PF01915">
    <property type="entry name" value="Glyco_hydro_3_C"/>
    <property type="match status" value="1"/>
</dbReference>
<organism evidence="4">
    <name type="scientific">uncultured bacterium Contig12</name>
    <dbReference type="NCBI Taxonomy" id="1393397"/>
    <lineage>
        <taxon>Bacteria</taxon>
        <taxon>environmental samples</taxon>
    </lineage>
</organism>
<dbReference type="PANTHER" id="PTHR42715">
    <property type="entry name" value="BETA-GLUCOSIDASE"/>
    <property type="match status" value="1"/>
</dbReference>
<dbReference type="Pfam" id="PF14310">
    <property type="entry name" value="Fn3-like"/>
    <property type="match status" value="1"/>
</dbReference>
<dbReference type="EMBL" id="KC246804">
    <property type="protein sequence ID" value="AHF24736.1"/>
    <property type="molecule type" value="Genomic_DNA"/>
</dbReference>
<dbReference type="InterPro" id="IPR002772">
    <property type="entry name" value="Glyco_hydro_3_C"/>
</dbReference>
<dbReference type="SUPFAM" id="SSF51445">
    <property type="entry name" value="(Trans)glycosidases"/>
    <property type="match status" value="1"/>
</dbReference>
<dbReference type="AlphaFoldDB" id="W0FIS8"/>
<dbReference type="PANTHER" id="PTHR42715:SF10">
    <property type="entry name" value="BETA-GLUCOSIDASE"/>
    <property type="match status" value="1"/>
</dbReference>
<proteinExistence type="inferred from homology"/>
<dbReference type="InterPro" id="IPR036881">
    <property type="entry name" value="Glyco_hydro_3_C_sf"/>
</dbReference>
<dbReference type="InterPro" id="IPR013783">
    <property type="entry name" value="Ig-like_fold"/>
</dbReference>
<dbReference type="SMART" id="SM01217">
    <property type="entry name" value="Fn3_like"/>
    <property type="match status" value="1"/>
</dbReference>
<dbReference type="GO" id="GO:0004553">
    <property type="term" value="F:hydrolase activity, hydrolyzing O-glycosyl compounds"/>
    <property type="evidence" value="ECO:0007669"/>
    <property type="project" value="InterPro"/>
</dbReference>
<dbReference type="Gene3D" id="3.20.20.300">
    <property type="entry name" value="Glycoside hydrolase, family 3, N-terminal domain"/>
    <property type="match status" value="1"/>
</dbReference>
<protein>
    <submittedName>
        <fullName evidence="4">Beta-glucosidase A</fullName>
    </submittedName>
</protein>
<keyword evidence="2" id="KW-0378">Hydrolase</keyword>
<evidence type="ECO:0000256" key="1">
    <source>
        <dbReference type="ARBA" id="ARBA00005336"/>
    </source>
</evidence>
<dbReference type="InterPro" id="IPR036962">
    <property type="entry name" value="Glyco_hydro_3_N_sf"/>
</dbReference>
<reference evidence="4" key="1">
    <citation type="journal article" date="2013" name="PLoS ONE">
        <title>Metagenomic insights into the carbohydrate-active enzymes carried by the microorganisms adhering to solid digesta in the rumen of cows.</title>
        <authorList>
            <person name="Wang L."/>
            <person name="Hatem A."/>
            <person name="Catalyurek U.V."/>
            <person name="Morrison M."/>
            <person name="Yu Z."/>
        </authorList>
    </citation>
    <scope>NUCLEOTIDE SEQUENCE</scope>
</reference>
<dbReference type="GO" id="GO:0005975">
    <property type="term" value="P:carbohydrate metabolic process"/>
    <property type="evidence" value="ECO:0007669"/>
    <property type="project" value="InterPro"/>
</dbReference>
<dbReference type="Pfam" id="PF00933">
    <property type="entry name" value="Glyco_hydro_3"/>
    <property type="match status" value="1"/>
</dbReference>
<dbReference type="InterPro" id="IPR050288">
    <property type="entry name" value="Cellulose_deg_GH3"/>
</dbReference>
<dbReference type="SUPFAM" id="SSF52279">
    <property type="entry name" value="Beta-D-glucan exohydrolase, C-terminal domain"/>
    <property type="match status" value="1"/>
</dbReference>